<evidence type="ECO:0000313" key="7">
    <source>
        <dbReference type="EMBL" id="KXG47625.1"/>
    </source>
</evidence>
<gene>
    <name evidence="7" type="ORF">PGRI_014950</name>
</gene>
<evidence type="ECO:0000313" key="8">
    <source>
        <dbReference type="Proteomes" id="UP000070168"/>
    </source>
</evidence>
<evidence type="ECO:0000256" key="4">
    <source>
        <dbReference type="ARBA" id="ARBA00023128"/>
    </source>
</evidence>
<dbReference type="Pfam" id="PF10501">
    <property type="entry name" value="Ribosomal_L50"/>
    <property type="match status" value="1"/>
</dbReference>
<organism evidence="7 8">
    <name type="scientific">Penicillium patulum</name>
    <name type="common">Penicillium griseofulvum</name>
    <dbReference type="NCBI Taxonomy" id="5078"/>
    <lineage>
        <taxon>Eukaryota</taxon>
        <taxon>Fungi</taxon>
        <taxon>Dikarya</taxon>
        <taxon>Ascomycota</taxon>
        <taxon>Pezizomycotina</taxon>
        <taxon>Eurotiomycetes</taxon>
        <taxon>Eurotiomycetidae</taxon>
        <taxon>Eurotiales</taxon>
        <taxon>Aspergillaceae</taxon>
        <taxon>Penicillium</taxon>
    </lineage>
</organism>
<dbReference type="GO" id="GO:0005840">
    <property type="term" value="C:ribosome"/>
    <property type="evidence" value="ECO:0007669"/>
    <property type="project" value="UniProtKB-KW"/>
</dbReference>
<dbReference type="STRING" id="5078.A0A135LF95"/>
<protein>
    <recommendedName>
        <fullName evidence="6">Large ribosomal subunit protein mL50</fullName>
    </recommendedName>
</protein>
<sequence>MRPSMRLPLREANFICSSCRIGATPRISPLGQVRHYASDSPGILERARRKLWGTDNPPGPADPYSGSQIMSGMEGEKPKADEAFGLEEGQALPEKAPEAMTWDGMPKIGYLKEEEWRIKGSKELVDEVTPWYYNPEPLPFEKAAYQTAMEIGLYRQQKRELYRTSKDRLHPKNKLQMRNLSLADGNFKFAFFTRLSKLTSQHIPDSIISSTTIGEALDRHEELRKKNTKLTPVLLHELMDKNGAAGLSNVKILDVRQTRQHNDEDFGRKKAIISALYKSGLINKSLGRKHKQPRMQTNEKVDA</sequence>
<dbReference type="EMBL" id="LHQR01000065">
    <property type="protein sequence ID" value="KXG47625.1"/>
    <property type="molecule type" value="Genomic_DNA"/>
</dbReference>
<reference evidence="7 8" key="1">
    <citation type="journal article" date="2016" name="BMC Genomics">
        <title>Genome sequencing and secondary metabolism of the postharvest pathogen Penicillium griseofulvum.</title>
        <authorList>
            <person name="Banani H."/>
            <person name="Marcet-Houben M."/>
            <person name="Ballester A.R."/>
            <person name="Abbruscato P."/>
            <person name="Gonzalez-Candelas L."/>
            <person name="Gabaldon T."/>
            <person name="Spadaro D."/>
        </authorList>
    </citation>
    <scope>NUCLEOTIDE SEQUENCE [LARGE SCALE GENOMIC DNA]</scope>
    <source>
        <strain evidence="7 8">PG3</strain>
    </source>
</reference>
<dbReference type="GeneID" id="63704508"/>
<evidence type="ECO:0000256" key="5">
    <source>
        <dbReference type="ARBA" id="ARBA00023274"/>
    </source>
</evidence>
<evidence type="ECO:0000256" key="1">
    <source>
        <dbReference type="ARBA" id="ARBA00004173"/>
    </source>
</evidence>
<dbReference type="Proteomes" id="UP000070168">
    <property type="component" value="Unassembled WGS sequence"/>
</dbReference>
<dbReference type="InterPro" id="IPR018305">
    <property type="entry name" value="Ribosomal_m50"/>
</dbReference>
<keyword evidence="4" id="KW-0496">Mitochondrion</keyword>
<keyword evidence="5" id="KW-0687">Ribonucleoprotein</keyword>
<evidence type="ECO:0000256" key="3">
    <source>
        <dbReference type="ARBA" id="ARBA00022980"/>
    </source>
</evidence>
<comment type="caution">
    <text evidence="7">The sequence shown here is derived from an EMBL/GenBank/DDBJ whole genome shotgun (WGS) entry which is preliminary data.</text>
</comment>
<keyword evidence="8" id="KW-1185">Reference proteome</keyword>
<accession>A0A135LF95</accession>
<evidence type="ECO:0000256" key="6">
    <source>
        <dbReference type="ARBA" id="ARBA00035183"/>
    </source>
</evidence>
<dbReference type="OrthoDB" id="6220758at2759"/>
<dbReference type="RefSeq" id="XP_040646161.1">
    <property type="nucleotide sequence ID" value="XM_040789208.1"/>
</dbReference>
<dbReference type="GO" id="GO:0005739">
    <property type="term" value="C:mitochondrion"/>
    <property type="evidence" value="ECO:0007669"/>
    <property type="project" value="UniProtKB-SubCell"/>
</dbReference>
<comment type="subcellular location">
    <subcellularLocation>
        <location evidence="1">Mitochondrion</location>
    </subcellularLocation>
</comment>
<dbReference type="GO" id="GO:1990904">
    <property type="term" value="C:ribonucleoprotein complex"/>
    <property type="evidence" value="ECO:0007669"/>
    <property type="project" value="UniProtKB-KW"/>
</dbReference>
<keyword evidence="3 7" id="KW-0689">Ribosomal protein</keyword>
<evidence type="ECO:0000256" key="2">
    <source>
        <dbReference type="ARBA" id="ARBA00008860"/>
    </source>
</evidence>
<comment type="similarity">
    <text evidence="2">Belongs to the mitochondrion-specific ribosomal protein mL50 family.</text>
</comment>
<proteinExistence type="inferred from homology"/>
<name>A0A135LF95_PENPA</name>
<dbReference type="AlphaFoldDB" id="A0A135LF95"/>